<proteinExistence type="predicted"/>
<dbReference type="EMBL" id="JAEFBJ010000013">
    <property type="protein sequence ID" value="KAG7537125.1"/>
    <property type="molecule type" value="Genomic_DNA"/>
</dbReference>
<evidence type="ECO:0000313" key="3">
    <source>
        <dbReference type="EMBL" id="KAG7537125.1"/>
    </source>
</evidence>
<evidence type="ECO:0000256" key="1">
    <source>
        <dbReference type="SAM" id="MobiDB-lite"/>
    </source>
</evidence>
<dbReference type="AlphaFoldDB" id="A0A8T1XS86"/>
<sequence>MSTTRSDITDDGNFDDGNFDGGDEGGVTDEEVKKFVLQISFGNDVTYFRMKRKCLLSRLMKLYCESKNLDFENVIFLYNGRRLRPELTPHDVDMENGAAIEAIIDDHETFIKMKSNGVLLRLMTFYCELKNLNFDNVVFLFDGLISLVTAHLLNMQDGDEIDAILCRGLD</sequence>
<evidence type="ECO:0000259" key="2">
    <source>
        <dbReference type="Pfam" id="PF11976"/>
    </source>
</evidence>
<feature type="compositionally biased region" description="Acidic residues" evidence="1">
    <location>
        <begin position="9"/>
        <end position="23"/>
    </location>
</feature>
<gene>
    <name evidence="3" type="ORF">ISN44_As13g010480</name>
</gene>
<organism evidence="3 4">
    <name type="scientific">Arabidopsis suecica</name>
    <name type="common">Swedish thale-cress</name>
    <name type="synonym">Cardaminopsis suecica</name>
    <dbReference type="NCBI Taxonomy" id="45249"/>
    <lineage>
        <taxon>Eukaryota</taxon>
        <taxon>Viridiplantae</taxon>
        <taxon>Streptophyta</taxon>
        <taxon>Embryophyta</taxon>
        <taxon>Tracheophyta</taxon>
        <taxon>Spermatophyta</taxon>
        <taxon>Magnoliopsida</taxon>
        <taxon>eudicotyledons</taxon>
        <taxon>Gunneridae</taxon>
        <taxon>Pentapetalae</taxon>
        <taxon>rosids</taxon>
        <taxon>malvids</taxon>
        <taxon>Brassicales</taxon>
        <taxon>Brassicaceae</taxon>
        <taxon>Camelineae</taxon>
        <taxon>Arabidopsis</taxon>
    </lineage>
</organism>
<dbReference type="Pfam" id="PF11976">
    <property type="entry name" value="Rad60-SLD"/>
    <property type="match status" value="1"/>
</dbReference>
<evidence type="ECO:0000313" key="4">
    <source>
        <dbReference type="Proteomes" id="UP000694251"/>
    </source>
</evidence>
<dbReference type="PANTHER" id="PTHR10562">
    <property type="entry name" value="SMALL UBIQUITIN-RELATED MODIFIER"/>
    <property type="match status" value="1"/>
</dbReference>
<reference evidence="3 4" key="1">
    <citation type="submission" date="2020-12" db="EMBL/GenBank/DDBJ databases">
        <title>Concerted genomic and epigenomic changes stabilize Arabidopsis allopolyploids.</title>
        <authorList>
            <person name="Chen Z."/>
        </authorList>
    </citation>
    <scope>NUCLEOTIDE SEQUENCE [LARGE SCALE GENOMIC DNA]</scope>
    <source>
        <strain evidence="3">As9502</strain>
        <tissue evidence="3">Leaf</tissue>
    </source>
</reference>
<protein>
    <submittedName>
        <fullName evidence="3">Ubiquitin-like domain superfamily</fullName>
    </submittedName>
</protein>
<dbReference type="CDD" id="cd01763">
    <property type="entry name" value="Ubl_SUMO_like"/>
    <property type="match status" value="1"/>
</dbReference>
<feature type="region of interest" description="Disordered" evidence="1">
    <location>
        <begin position="1"/>
        <end position="23"/>
    </location>
</feature>
<keyword evidence="4" id="KW-1185">Reference proteome</keyword>
<comment type="caution">
    <text evidence="3">The sequence shown here is derived from an EMBL/GenBank/DDBJ whole genome shotgun (WGS) entry which is preliminary data.</text>
</comment>
<feature type="domain" description="Rad60/SUMO-like" evidence="2">
    <location>
        <begin position="43"/>
        <end position="104"/>
    </location>
</feature>
<dbReference type="Proteomes" id="UP000694251">
    <property type="component" value="Chromosome 13"/>
</dbReference>
<name>A0A8T1XS86_ARASU</name>
<accession>A0A8T1XS86</accession>
<dbReference type="InterPro" id="IPR022617">
    <property type="entry name" value="Rad60/SUMO-like_dom"/>
</dbReference>
<dbReference type="OrthoDB" id="442921at2759"/>